<dbReference type="STRING" id="1071383.J7S372"/>
<dbReference type="Proteomes" id="UP000006310">
    <property type="component" value="Chromosome 1"/>
</dbReference>
<feature type="domain" description="PCI" evidence="2">
    <location>
        <begin position="321"/>
        <end position="500"/>
    </location>
</feature>
<evidence type="ECO:0000313" key="3">
    <source>
        <dbReference type="EMBL" id="CCK67831.1"/>
    </source>
</evidence>
<feature type="compositionally biased region" description="Acidic residues" evidence="1">
    <location>
        <begin position="1"/>
        <end position="19"/>
    </location>
</feature>
<reference evidence="3 4" key="1">
    <citation type="journal article" date="2011" name="Proc. Natl. Acad. Sci. U.S.A.">
        <title>Evolutionary erosion of yeast sex chromosomes by mating-type switching accidents.</title>
        <authorList>
            <person name="Gordon J.L."/>
            <person name="Armisen D."/>
            <person name="Proux-Wera E."/>
            <person name="Oheigeartaigh S.S."/>
            <person name="Byrne K.P."/>
            <person name="Wolfe K.H."/>
        </authorList>
    </citation>
    <scope>NUCLEOTIDE SEQUENCE [LARGE SCALE GENOMIC DNA]</scope>
    <source>
        <strain evidence="4">ATCC MYA-139 / BCRC 22969 / CBS 8797 / CCRC 22969 / KCTC 17520 / NBRC 10181 / NCYC 3082</strain>
    </source>
</reference>
<evidence type="ECO:0000259" key="2">
    <source>
        <dbReference type="PROSITE" id="PS50250"/>
    </source>
</evidence>
<reference evidence="4" key="2">
    <citation type="submission" date="2012-08" db="EMBL/GenBank/DDBJ databases">
        <title>Genome sequence of Kazachstania naganishii.</title>
        <authorList>
            <person name="Gordon J.L."/>
            <person name="Armisen D."/>
            <person name="Proux-Wera E."/>
            <person name="OhEigeartaigh S.S."/>
            <person name="Byrne K.P."/>
            <person name="Wolfe K.H."/>
        </authorList>
    </citation>
    <scope>NUCLEOTIDE SEQUENCE [LARGE SCALE GENOMIC DNA]</scope>
    <source>
        <strain evidence="4">ATCC MYA-139 / BCRC 22969 / CBS 8797 / CCRC 22969 / KCTC 17520 / NBRC 10181 / NCYC 3082</strain>
    </source>
</reference>
<dbReference type="RefSeq" id="XP_022462077.1">
    <property type="nucleotide sequence ID" value="XM_022608563.1"/>
</dbReference>
<dbReference type="InterPro" id="IPR000717">
    <property type="entry name" value="PCI_dom"/>
</dbReference>
<feature type="region of interest" description="Disordered" evidence="1">
    <location>
        <begin position="1"/>
        <end position="23"/>
    </location>
</feature>
<dbReference type="eggNOG" id="ENOG502RXR9">
    <property type="taxonomic scope" value="Eukaryota"/>
</dbReference>
<evidence type="ECO:0000313" key="4">
    <source>
        <dbReference type="Proteomes" id="UP000006310"/>
    </source>
</evidence>
<feature type="region of interest" description="Disordered" evidence="1">
    <location>
        <begin position="554"/>
        <end position="574"/>
    </location>
</feature>
<proteinExistence type="predicted"/>
<dbReference type="KEGG" id="kng:KNAG_0A01420"/>
<feature type="compositionally biased region" description="Polar residues" evidence="1">
    <location>
        <begin position="562"/>
        <end position="574"/>
    </location>
</feature>
<dbReference type="HOGENOM" id="CLU_031729_0_0_1"/>
<evidence type="ECO:0000256" key="1">
    <source>
        <dbReference type="SAM" id="MobiDB-lite"/>
    </source>
</evidence>
<dbReference type="PROSITE" id="PS50250">
    <property type="entry name" value="PCI"/>
    <property type="match status" value="1"/>
</dbReference>
<sequence>MISEDEEMQMSDMEFESEGEDKAGAMRVPAAVAADEDTRRQPELVLEMGGLLLNDREWGRARALFHEVLSNTSTDCHVLVQSWFHLLECWAQEIRYQNNINKLELYQDCRNFVQFLVREGGAGLELSKLHAILEDLFPSVDNKFLFDLLPEDTHDTTLRGIVRMQLELCETFEPLEHSISEDIEELLAFKRATARQWWMFLEGDRRIDLSILGKLQRDIIQQATLVDSHGTEYLVAKTNFFLQLFISHYFSTYSTMKDEDDKVAECLNVLVSLSKRSLIVSQDSRLMYLYHLSMAILSLPRDTRDQDLGLVTNYRLQVESCRDHFLKCLQHLDQMGTLRSLHLKPGQFVLAGFILTSIVVTPYDEGKSVNPFDFEQLRILKDEPIMETLRGIYTNFLDLKLPEMYHYIGQLHCVARSLQALTSNVQRLGQTLRLWRRVAPTYSSISIDDLRQQLSYSRALTPSRDDILTILMKSVLRSTRETYFKIDLTNDIVHFGAEHRRPLTDFPKRSFALPGKEDGPLSQEYANDVGVYNDAEPARHARGAPLEQFFQTLHQQRDRQPSRTAPSSSSSNCTSNMATIQLYEILETMP</sequence>
<dbReference type="OMA" id="DFMMSDD"/>
<keyword evidence="4" id="KW-1185">Reference proteome</keyword>
<dbReference type="OrthoDB" id="4047547at2759"/>
<dbReference type="GeneID" id="34523466"/>
<name>J7S372_HUIN7</name>
<gene>
    <name evidence="3" type="primary">KNAG0A01420</name>
    <name evidence="3" type="ordered locus">KNAG_0A01420</name>
</gene>
<dbReference type="AlphaFoldDB" id="J7S372"/>
<organism evidence="3 4">
    <name type="scientific">Huiozyma naganishii (strain ATCC MYA-139 / BCRC 22969 / CBS 8797 / KCTC 17520 / NBRC 10181 / NCYC 3082 / Yp74L-3)</name>
    <name type="common">Yeast</name>
    <name type="synonym">Kazachstania naganishii</name>
    <dbReference type="NCBI Taxonomy" id="1071383"/>
    <lineage>
        <taxon>Eukaryota</taxon>
        <taxon>Fungi</taxon>
        <taxon>Dikarya</taxon>
        <taxon>Ascomycota</taxon>
        <taxon>Saccharomycotina</taxon>
        <taxon>Saccharomycetes</taxon>
        <taxon>Saccharomycetales</taxon>
        <taxon>Saccharomycetaceae</taxon>
        <taxon>Huiozyma</taxon>
    </lineage>
</organism>
<accession>J7S372</accession>
<dbReference type="EMBL" id="HE978314">
    <property type="protein sequence ID" value="CCK67831.1"/>
    <property type="molecule type" value="Genomic_DNA"/>
</dbReference>
<protein>
    <recommendedName>
        <fullName evidence="2">PCI domain-containing protein</fullName>
    </recommendedName>
</protein>